<keyword evidence="7" id="KW-1185">Reference proteome</keyword>
<organism evidence="6 7">
    <name type="scientific">Atta colombica</name>
    <dbReference type="NCBI Taxonomy" id="520822"/>
    <lineage>
        <taxon>Eukaryota</taxon>
        <taxon>Metazoa</taxon>
        <taxon>Ecdysozoa</taxon>
        <taxon>Arthropoda</taxon>
        <taxon>Hexapoda</taxon>
        <taxon>Insecta</taxon>
        <taxon>Pterygota</taxon>
        <taxon>Neoptera</taxon>
        <taxon>Endopterygota</taxon>
        <taxon>Hymenoptera</taxon>
        <taxon>Apocrita</taxon>
        <taxon>Aculeata</taxon>
        <taxon>Formicoidea</taxon>
        <taxon>Formicidae</taxon>
        <taxon>Myrmicinae</taxon>
        <taxon>Atta</taxon>
    </lineage>
</organism>
<evidence type="ECO:0000256" key="4">
    <source>
        <dbReference type="SAM" id="MobiDB-lite"/>
    </source>
</evidence>
<evidence type="ECO:0000259" key="5">
    <source>
        <dbReference type="PROSITE" id="PS52035"/>
    </source>
</evidence>
<dbReference type="Pfam" id="PF00246">
    <property type="entry name" value="Peptidase_M14"/>
    <property type="match status" value="1"/>
</dbReference>
<feature type="domain" description="Peptidase M14" evidence="5">
    <location>
        <begin position="170"/>
        <end position="430"/>
    </location>
</feature>
<dbReference type="GO" id="GO:0008270">
    <property type="term" value="F:zinc ion binding"/>
    <property type="evidence" value="ECO:0007669"/>
    <property type="project" value="InterPro"/>
</dbReference>
<keyword evidence="6" id="KW-0121">Carboxypeptidase</keyword>
<comment type="cofactor">
    <cofactor evidence="1">
        <name>Zn(2+)</name>
        <dbReference type="ChEBI" id="CHEBI:29105"/>
    </cofactor>
</comment>
<dbReference type="AlphaFoldDB" id="A0A195BQQ4"/>
<dbReference type="STRING" id="520822.A0A195BQQ4"/>
<dbReference type="Gene3D" id="3.40.630.10">
    <property type="entry name" value="Zn peptidases"/>
    <property type="match status" value="1"/>
</dbReference>
<dbReference type="PROSITE" id="PS52035">
    <property type="entry name" value="PEPTIDASE_M14"/>
    <property type="match status" value="1"/>
</dbReference>
<dbReference type="InterPro" id="IPR000834">
    <property type="entry name" value="Peptidase_M14"/>
</dbReference>
<evidence type="ECO:0000313" key="7">
    <source>
        <dbReference type="Proteomes" id="UP000078540"/>
    </source>
</evidence>
<keyword evidence="6" id="KW-0645">Protease</keyword>
<dbReference type="InterPro" id="IPR050821">
    <property type="entry name" value="Cytosolic_carboxypeptidase"/>
</dbReference>
<protein>
    <submittedName>
        <fullName evidence="6">Cytosolic carboxypeptidase 6</fullName>
    </submittedName>
</protein>
<dbReference type="PANTHER" id="PTHR12756">
    <property type="entry name" value="CYTOSOLIC CARBOXYPEPTIDASE"/>
    <property type="match status" value="1"/>
</dbReference>
<accession>A0A195BQQ4</accession>
<comment type="similarity">
    <text evidence="2 3">Belongs to the peptidase M14 family.</text>
</comment>
<evidence type="ECO:0000256" key="2">
    <source>
        <dbReference type="ARBA" id="ARBA00005988"/>
    </source>
</evidence>
<gene>
    <name evidence="6" type="ORF">ALC53_02951</name>
</gene>
<keyword evidence="6" id="KW-0378">Hydrolase</keyword>
<dbReference type="GO" id="GO:0004181">
    <property type="term" value="F:metallocarboxypeptidase activity"/>
    <property type="evidence" value="ECO:0007669"/>
    <property type="project" value="InterPro"/>
</dbReference>
<feature type="region of interest" description="Disordered" evidence="4">
    <location>
        <begin position="440"/>
        <end position="464"/>
    </location>
</feature>
<dbReference type="SUPFAM" id="SSF53187">
    <property type="entry name" value="Zn-dependent exopeptidases"/>
    <property type="match status" value="1"/>
</dbReference>
<evidence type="ECO:0000256" key="1">
    <source>
        <dbReference type="ARBA" id="ARBA00001947"/>
    </source>
</evidence>
<feature type="compositionally biased region" description="Polar residues" evidence="4">
    <location>
        <begin position="499"/>
        <end position="515"/>
    </location>
</feature>
<dbReference type="EMBL" id="KQ976424">
    <property type="protein sequence ID" value="KYM88468.1"/>
    <property type="molecule type" value="Genomic_DNA"/>
</dbReference>
<feature type="region of interest" description="Disordered" evidence="4">
    <location>
        <begin position="499"/>
        <end position="540"/>
    </location>
</feature>
<feature type="active site" description="Proton donor/acceptor" evidence="3">
    <location>
        <position position="402"/>
    </location>
</feature>
<evidence type="ECO:0000313" key="6">
    <source>
        <dbReference type="EMBL" id="KYM88468.1"/>
    </source>
</evidence>
<reference evidence="6 7" key="1">
    <citation type="submission" date="2015-09" db="EMBL/GenBank/DDBJ databases">
        <title>Atta colombica WGS genome.</title>
        <authorList>
            <person name="Nygaard S."/>
            <person name="Hu H."/>
            <person name="Boomsma J."/>
            <person name="Zhang G."/>
        </authorList>
    </citation>
    <scope>NUCLEOTIDE SEQUENCE [LARGE SCALE GENOMIC DNA]</scope>
    <source>
        <strain evidence="6">Treedump-2</strain>
        <tissue evidence="6">Whole body</tissue>
    </source>
</reference>
<proteinExistence type="inferred from homology"/>
<sequence>MPLCGAVTKLTRLSLNTDGCTLRTPAAAAPTVWGCLGGGIDSGRKESRKNSRSRERLAPIHADAVAVGESVESTVLGKGWNLRKRDPPYTGRWRVGWLVWWLVLCALPQCTYFQTLNAHRGAAMERFFKHFCSMLQVFYYRSAQHQNHYVLSFAFAFDREDDVYQFALTYPYSYTRYMVHLDNLCSRLLYTKRETLAESIQKRNVELVTITSDLEDVERSRKVVVVLARVHPGESPSSFVCQGLMDFLVSAHPIAQVLREYVIFKIVPMLNPDGAFLGNYRSTVMGLDLNRSWNCISEWIHPTLFATRAMLKSLDKNAQTPLDCVLDLHAHTNATGVFVYGNTYEDVYRYERHIVLPKLLAQHAEDYELGNTMYNQDHNKAGTARRYLCSILKEHVNCYSIEVSMYGYNKKGIPDYRLGRNLARVFLEYYKLTGLIPSGLPDQPSSRRARQSRQKHRLPREPKPRTVRIPATLHLASIYEYFREKPEQLPSARYRSMSSTRMGQQPGTGIASETGTGVGGGCKSPSHRFRSPGAPLDRVQTLTGRPAEPRLTIIDFNQLTRGGLELAANKNRPTVPYKKVVKSRR</sequence>
<dbReference type="GO" id="GO:0006508">
    <property type="term" value="P:proteolysis"/>
    <property type="evidence" value="ECO:0007669"/>
    <property type="project" value="InterPro"/>
</dbReference>
<dbReference type="Proteomes" id="UP000078540">
    <property type="component" value="Unassembled WGS sequence"/>
</dbReference>
<dbReference type="PANTHER" id="PTHR12756:SF9">
    <property type="entry name" value="CYTOSOLIC CARBOXYPEPTIDASE 6"/>
    <property type="match status" value="1"/>
</dbReference>
<name>A0A195BQQ4_9HYME</name>
<feature type="compositionally biased region" description="Basic residues" evidence="4">
    <location>
        <begin position="447"/>
        <end position="458"/>
    </location>
</feature>
<evidence type="ECO:0000256" key="3">
    <source>
        <dbReference type="PROSITE-ProRule" id="PRU01379"/>
    </source>
</evidence>